<evidence type="ECO:0000256" key="2">
    <source>
        <dbReference type="SAM" id="SignalP"/>
    </source>
</evidence>
<name>A0ABV6UQT9_9ACTN</name>
<dbReference type="Pfam" id="PF10825">
    <property type="entry name" value="DUF2752"/>
    <property type="match status" value="1"/>
</dbReference>
<proteinExistence type="predicted"/>
<sequence length="147" mass="15578">MSDAAGRPAPRSLTAPAVALAAVGAATAYVAEVDPNHPGHYPTCPFLLLTGWWCPACGGLRCVHELTRGDLSAAVHDNVLVVASVVLATVFWARWTYRAARGRRSPVPGIPRRWTWGLIAALVAFTVLRNLPFGSFLAPPSVPLSGL</sequence>
<feature type="transmembrane region" description="Helical" evidence="1">
    <location>
        <begin position="118"/>
        <end position="138"/>
    </location>
</feature>
<organism evidence="3 4">
    <name type="scientific">Streptacidiphilus cavernicola</name>
    <dbReference type="NCBI Taxonomy" id="3342716"/>
    <lineage>
        <taxon>Bacteria</taxon>
        <taxon>Bacillati</taxon>
        <taxon>Actinomycetota</taxon>
        <taxon>Actinomycetes</taxon>
        <taxon>Kitasatosporales</taxon>
        <taxon>Streptomycetaceae</taxon>
        <taxon>Streptacidiphilus</taxon>
    </lineage>
</organism>
<keyword evidence="4" id="KW-1185">Reference proteome</keyword>
<feature type="chain" id="PRO_5047145192" evidence="2">
    <location>
        <begin position="29"/>
        <end position="147"/>
    </location>
</feature>
<dbReference type="EMBL" id="JBHEZZ010000011">
    <property type="protein sequence ID" value="MFC1403790.1"/>
    <property type="molecule type" value="Genomic_DNA"/>
</dbReference>
<feature type="transmembrane region" description="Helical" evidence="1">
    <location>
        <begin position="79"/>
        <end position="97"/>
    </location>
</feature>
<evidence type="ECO:0000313" key="4">
    <source>
        <dbReference type="Proteomes" id="UP001592528"/>
    </source>
</evidence>
<dbReference type="RefSeq" id="WP_232241967.1">
    <property type="nucleotide sequence ID" value="NZ_JBHEZZ010000011.1"/>
</dbReference>
<accession>A0ABV6UQT9</accession>
<reference evidence="3 4" key="1">
    <citation type="submission" date="2024-09" db="EMBL/GenBank/DDBJ databases">
        <authorList>
            <person name="Lee S.D."/>
        </authorList>
    </citation>
    <scope>NUCLEOTIDE SEQUENCE [LARGE SCALE GENOMIC DNA]</scope>
    <source>
        <strain evidence="3 4">N1-5</strain>
    </source>
</reference>
<evidence type="ECO:0000313" key="3">
    <source>
        <dbReference type="EMBL" id="MFC1403790.1"/>
    </source>
</evidence>
<feature type="signal peptide" evidence="2">
    <location>
        <begin position="1"/>
        <end position="28"/>
    </location>
</feature>
<keyword evidence="1" id="KW-0812">Transmembrane</keyword>
<gene>
    <name evidence="3" type="ORF">ACEZDJ_21090</name>
</gene>
<keyword evidence="1" id="KW-1133">Transmembrane helix</keyword>
<comment type="caution">
    <text evidence="3">The sequence shown here is derived from an EMBL/GenBank/DDBJ whole genome shotgun (WGS) entry which is preliminary data.</text>
</comment>
<protein>
    <submittedName>
        <fullName evidence="3">DUF2752 domain-containing protein</fullName>
    </submittedName>
</protein>
<keyword evidence="2" id="KW-0732">Signal</keyword>
<evidence type="ECO:0000256" key="1">
    <source>
        <dbReference type="SAM" id="Phobius"/>
    </source>
</evidence>
<dbReference type="InterPro" id="IPR021215">
    <property type="entry name" value="DUF2752"/>
</dbReference>
<keyword evidence="1" id="KW-0472">Membrane</keyword>
<dbReference type="Proteomes" id="UP001592528">
    <property type="component" value="Unassembled WGS sequence"/>
</dbReference>